<keyword evidence="1" id="KW-1133">Transmembrane helix</keyword>
<name>A0AAV1RT67_9ROSI</name>
<accession>A0AAV1RT67</accession>
<reference evidence="2 3" key="1">
    <citation type="submission" date="2024-01" db="EMBL/GenBank/DDBJ databases">
        <authorList>
            <person name="Waweru B."/>
        </authorList>
    </citation>
    <scope>NUCLEOTIDE SEQUENCE [LARGE SCALE GENOMIC DNA]</scope>
</reference>
<keyword evidence="3" id="KW-1185">Reference proteome</keyword>
<evidence type="ECO:0000313" key="2">
    <source>
        <dbReference type="EMBL" id="CAK7339915.1"/>
    </source>
</evidence>
<evidence type="ECO:0000313" key="3">
    <source>
        <dbReference type="Proteomes" id="UP001314170"/>
    </source>
</evidence>
<dbReference type="Proteomes" id="UP001314170">
    <property type="component" value="Unassembled WGS sequence"/>
</dbReference>
<keyword evidence="1" id="KW-0812">Transmembrane</keyword>
<gene>
    <name evidence="2" type="ORF">DCAF_LOCUS14993</name>
</gene>
<sequence length="111" mass="12912">MVCMDFSKRYAKPTDLLQSSWRLTKLSPGEVMYATLYCCFPYKLAVRLSTPQKTVSEFFVLMLNRFHSVLGFPLYASFFGVLVYLVSFEADVNGSCLDFEECRRKDWSEDE</sequence>
<protein>
    <submittedName>
        <fullName evidence="2">Uncharacterized protein</fullName>
    </submittedName>
</protein>
<evidence type="ECO:0000256" key="1">
    <source>
        <dbReference type="SAM" id="Phobius"/>
    </source>
</evidence>
<dbReference type="EMBL" id="CAWUPB010001159">
    <property type="protein sequence ID" value="CAK7339915.1"/>
    <property type="molecule type" value="Genomic_DNA"/>
</dbReference>
<comment type="caution">
    <text evidence="2">The sequence shown here is derived from an EMBL/GenBank/DDBJ whole genome shotgun (WGS) entry which is preliminary data.</text>
</comment>
<feature type="transmembrane region" description="Helical" evidence="1">
    <location>
        <begin position="69"/>
        <end position="87"/>
    </location>
</feature>
<dbReference type="AlphaFoldDB" id="A0AAV1RT67"/>
<organism evidence="2 3">
    <name type="scientific">Dovyalis caffra</name>
    <dbReference type="NCBI Taxonomy" id="77055"/>
    <lineage>
        <taxon>Eukaryota</taxon>
        <taxon>Viridiplantae</taxon>
        <taxon>Streptophyta</taxon>
        <taxon>Embryophyta</taxon>
        <taxon>Tracheophyta</taxon>
        <taxon>Spermatophyta</taxon>
        <taxon>Magnoliopsida</taxon>
        <taxon>eudicotyledons</taxon>
        <taxon>Gunneridae</taxon>
        <taxon>Pentapetalae</taxon>
        <taxon>rosids</taxon>
        <taxon>fabids</taxon>
        <taxon>Malpighiales</taxon>
        <taxon>Salicaceae</taxon>
        <taxon>Flacourtieae</taxon>
        <taxon>Dovyalis</taxon>
    </lineage>
</organism>
<proteinExistence type="predicted"/>
<keyword evidence="1" id="KW-0472">Membrane</keyword>